<gene>
    <name evidence="1" type="ORF">CBF31_00860</name>
</gene>
<accession>A0A430ABS5</accession>
<dbReference type="Proteomes" id="UP000287101">
    <property type="component" value="Unassembled WGS sequence"/>
</dbReference>
<proteinExistence type="predicted"/>
<reference evidence="1 2" key="1">
    <citation type="submission" date="2017-05" db="EMBL/GenBank/DDBJ databases">
        <title>Vagococcus spp. assemblies.</title>
        <authorList>
            <person name="Gulvik C.A."/>
        </authorList>
    </citation>
    <scope>NUCLEOTIDE SEQUENCE [LARGE SCALE GENOMIC DNA]</scope>
    <source>
        <strain evidence="1 2">CCUG 41755</strain>
    </source>
</reference>
<protein>
    <recommendedName>
        <fullName evidence="3">Transposase</fullName>
    </recommendedName>
</protein>
<name>A0A430ABS5_9ENTE</name>
<sequence>MKFKKIQGIGKAVKKEAFVKLVNAFNIKLSITWLCDYFGVARSTYYRWIKSCTNIFIEYYGLI</sequence>
<evidence type="ECO:0000313" key="2">
    <source>
        <dbReference type="Proteomes" id="UP000287101"/>
    </source>
</evidence>
<keyword evidence="2" id="KW-1185">Reference proteome</keyword>
<evidence type="ECO:0008006" key="3">
    <source>
        <dbReference type="Google" id="ProtNLM"/>
    </source>
</evidence>
<organism evidence="1 2">
    <name type="scientific">Vagococcus fessus</name>
    <dbReference type="NCBI Taxonomy" id="120370"/>
    <lineage>
        <taxon>Bacteria</taxon>
        <taxon>Bacillati</taxon>
        <taxon>Bacillota</taxon>
        <taxon>Bacilli</taxon>
        <taxon>Lactobacillales</taxon>
        <taxon>Enterococcaceae</taxon>
        <taxon>Vagococcus</taxon>
    </lineage>
</organism>
<comment type="caution">
    <text evidence="1">The sequence shown here is derived from an EMBL/GenBank/DDBJ whole genome shotgun (WGS) entry which is preliminary data.</text>
</comment>
<dbReference type="EMBL" id="NGJY01000001">
    <property type="protein sequence ID" value="RSU04598.1"/>
    <property type="molecule type" value="Genomic_DNA"/>
</dbReference>
<evidence type="ECO:0000313" key="1">
    <source>
        <dbReference type="EMBL" id="RSU04598.1"/>
    </source>
</evidence>
<dbReference type="AlphaFoldDB" id="A0A430ABS5"/>